<evidence type="ECO:0000256" key="6">
    <source>
        <dbReference type="ARBA" id="ARBA00023244"/>
    </source>
</evidence>
<feature type="binding site" evidence="8 10">
    <location>
        <begin position="116"/>
        <end position="118"/>
    </location>
    <ligand>
        <name>substrate</name>
    </ligand>
</feature>
<dbReference type="Proteomes" id="UP000233350">
    <property type="component" value="Unassembled WGS sequence"/>
</dbReference>
<dbReference type="NCBIfam" id="TIGR01035">
    <property type="entry name" value="hemA"/>
    <property type="match status" value="1"/>
</dbReference>
<dbReference type="InterPro" id="IPR015895">
    <property type="entry name" value="4pyrrol_synth_GluRdtase_N"/>
</dbReference>
<evidence type="ECO:0000313" key="17">
    <source>
        <dbReference type="EMBL" id="PKT81427.1"/>
    </source>
</evidence>
<feature type="binding site" evidence="8 11">
    <location>
        <begin position="191"/>
        <end position="196"/>
    </location>
    <ligand>
        <name>NADP(+)</name>
        <dbReference type="ChEBI" id="CHEBI:58349"/>
    </ligand>
</feature>
<dbReference type="STRING" id="556267.HWAG_01061"/>
<evidence type="ECO:0000256" key="8">
    <source>
        <dbReference type="HAMAP-Rule" id="MF_00087"/>
    </source>
</evidence>
<feature type="binding site" evidence="8 10">
    <location>
        <position position="111"/>
    </location>
    <ligand>
        <name>substrate</name>
    </ligand>
</feature>
<feature type="domain" description="Tetrapyrrole biosynthesis glutamyl-tRNA reductase dimerisation" evidence="14">
    <location>
        <begin position="325"/>
        <end position="422"/>
    </location>
</feature>
<evidence type="ECO:0000256" key="7">
    <source>
        <dbReference type="ARBA" id="ARBA00047464"/>
    </source>
</evidence>
<evidence type="ECO:0000256" key="10">
    <source>
        <dbReference type="PIRSR" id="PIRSR000445-2"/>
    </source>
</evidence>
<reference evidence="17 18" key="1">
    <citation type="submission" date="2016-07" db="EMBL/GenBank/DDBJ databases">
        <title>Detection of Helicobacter winghamensis from caecal content of red fox (Vulpes vulpes).</title>
        <authorList>
            <person name="Zanoni R.G."/>
            <person name="Florio D."/>
            <person name="Caffara M."/>
            <person name="Renzi M."/>
            <person name="Parisi A."/>
            <person name="Pasquali F."/>
            <person name="Manfreda G."/>
        </authorList>
    </citation>
    <scope>NUCLEOTIDE SEQUENCE [LARGE SCALE GENOMIC DNA]</scope>
    <source>
        <strain evidence="17 18">295_13</strain>
    </source>
</reference>
<dbReference type="HAMAP" id="MF_00087">
    <property type="entry name" value="Glu_tRNA_reductase"/>
    <property type="match status" value="1"/>
</dbReference>
<dbReference type="CDD" id="cd05213">
    <property type="entry name" value="NAD_bind_Glutamyl_tRNA_reduct"/>
    <property type="match status" value="1"/>
</dbReference>
<dbReference type="InterPro" id="IPR000343">
    <property type="entry name" value="4pyrrol_synth_GluRdtase"/>
</dbReference>
<dbReference type="SUPFAM" id="SSF51735">
    <property type="entry name" value="NAD(P)-binding Rossmann-fold domains"/>
    <property type="match status" value="1"/>
</dbReference>
<evidence type="ECO:0000259" key="14">
    <source>
        <dbReference type="Pfam" id="PF00745"/>
    </source>
</evidence>
<keyword evidence="6 8" id="KW-0627">Porphyrin biosynthesis</keyword>
<name>A0A2N3PJR6_9HELI</name>
<evidence type="ECO:0000256" key="3">
    <source>
        <dbReference type="ARBA" id="ARBA00012970"/>
    </source>
</evidence>
<evidence type="ECO:0000256" key="12">
    <source>
        <dbReference type="PIRSR" id="PIRSR000445-4"/>
    </source>
</evidence>
<dbReference type="Pfam" id="PF01488">
    <property type="entry name" value="Shikimate_DH"/>
    <property type="match status" value="1"/>
</dbReference>
<organism evidence="17 18">
    <name type="scientific">Helicobacter winghamensis</name>
    <dbReference type="NCBI Taxonomy" id="157268"/>
    <lineage>
        <taxon>Bacteria</taxon>
        <taxon>Pseudomonadati</taxon>
        <taxon>Campylobacterota</taxon>
        <taxon>Epsilonproteobacteria</taxon>
        <taxon>Campylobacterales</taxon>
        <taxon>Helicobacteraceae</taxon>
        <taxon>Helicobacter</taxon>
    </lineage>
</organism>
<keyword evidence="18" id="KW-1185">Reference proteome</keyword>
<dbReference type="Gene3D" id="3.40.50.720">
    <property type="entry name" value="NAD(P)-binding Rossmann-like Domain"/>
    <property type="match status" value="1"/>
</dbReference>
<evidence type="ECO:0000259" key="16">
    <source>
        <dbReference type="Pfam" id="PF05201"/>
    </source>
</evidence>
<feature type="domain" description="Quinate/shikimate 5-dehydrogenase/glutamyl-tRNA reductase" evidence="15">
    <location>
        <begin position="174"/>
        <end position="310"/>
    </location>
</feature>
<keyword evidence="5 8" id="KW-0560">Oxidoreductase</keyword>
<evidence type="ECO:0000256" key="4">
    <source>
        <dbReference type="ARBA" id="ARBA00022857"/>
    </source>
</evidence>
<dbReference type="PANTHER" id="PTHR43013:SF1">
    <property type="entry name" value="GLUTAMYL-TRNA REDUCTASE"/>
    <property type="match status" value="1"/>
</dbReference>
<dbReference type="InterPro" id="IPR036291">
    <property type="entry name" value="NAD(P)-bd_dom_sf"/>
</dbReference>
<comment type="pathway">
    <text evidence="1 8 13">Porphyrin-containing compound metabolism; protoporphyrin-IX biosynthesis; 5-aminolevulinate from L-glutamyl-tRNA(Glu): step 1/2.</text>
</comment>
<keyword evidence="4 8" id="KW-0521">NADP</keyword>
<accession>A0A2N3PJR6</accession>
<dbReference type="InterPro" id="IPR006151">
    <property type="entry name" value="Shikm_DH/Glu-tRNA_Rdtase"/>
</dbReference>
<comment type="catalytic activity">
    <reaction evidence="7 8 13">
        <text>(S)-4-amino-5-oxopentanoate + tRNA(Glu) + NADP(+) = L-glutamyl-tRNA(Glu) + NADPH + H(+)</text>
        <dbReference type="Rhea" id="RHEA:12344"/>
        <dbReference type="Rhea" id="RHEA-COMP:9663"/>
        <dbReference type="Rhea" id="RHEA-COMP:9680"/>
        <dbReference type="ChEBI" id="CHEBI:15378"/>
        <dbReference type="ChEBI" id="CHEBI:57501"/>
        <dbReference type="ChEBI" id="CHEBI:57783"/>
        <dbReference type="ChEBI" id="CHEBI:58349"/>
        <dbReference type="ChEBI" id="CHEBI:78442"/>
        <dbReference type="ChEBI" id="CHEBI:78520"/>
        <dbReference type="EC" id="1.2.1.70"/>
    </reaction>
</comment>
<dbReference type="FunFam" id="3.30.460.30:FF:000001">
    <property type="entry name" value="Glutamyl-tRNA reductase"/>
    <property type="match status" value="1"/>
</dbReference>
<comment type="similarity">
    <text evidence="2 8 13">Belongs to the glutamyl-tRNA reductase family.</text>
</comment>
<dbReference type="InterPro" id="IPR036453">
    <property type="entry name" value="GluRdtase_dimer_dom_sf"/>
</dbReference>
<dbReference type="PANTHER" id="PTHR43013">
    <property type="entry name" value="GLUTAMYL-TRNA REDUCTASE"/>
    <property type="match status" value="1"/>
</dbReference>
<comment type="domain">
    <text evidence="8">Possesses an unusual extended V-shaped dimeric structure with each monomer consisting of three distinct domains arranged along a curved 'spinal' alpha-helix. The N-terminal catalytic domain specifically recognizes the glutamate moiety of the substrate. The second domain is the NADPH-binding domain, and the third C-terminal domain is responsible for dimerization.</text>
</comment>
<dbReference type="RefSeq" id="WP_006802757.1">
    <property type="nucleotide sequence ID" value="NZ_CABKOI010000020.1"/>
</dbReference>
<comment type="subunit">
    <text evidence="8">Homodimer.</text>
</comment>
<comment type="function">
    <text evidence="8">Catalyzes the NADPH-dependent reduction of glutamyl-tRNA(Glu) to glutamate 1-semialdehyde (GSA).</text>
</comment>
<evidence type="ECO:0000256" key="9">
    <source>
        <dbReference type="PIRSR" id="PIRSR000445-1"/>
    </source>
</evidence>
<gene>
    <name evidence="8" type="primary">hemA</name>
    <name evidence="17" type="ORF">BCM31_07115</name>
</gene>
<feature type="binding site" evidence="8 10">
    <location>
        <position position="122"/>
    </location>
    <ligand>
        <name>substrate</name>
    </ligand>
</feature>
<dbReference type="Pfam" id="PF05201">
    <property type="entry name" value="GlutR_N"/>
    <property type="match status" value="1"/>
</dbReference>
<dbReference type="InterPro" id="IPR015896">
    <property type="entry name" value="4pyrrol_synth_GluRdtase_dimer"/>
</dbReference>
<evidence type="ECO:0000259" key="15">
    <source>
        <dbReference type="Pfam" id="PF01488"/>
    </source>
</evidence>
<dbReference type="InterPro" id="IPR018214">
    <property type="entry name" value="GluRdtase_CS"/>
</dbReference>
<evidence type="ECO:0000256" key="5">
    <source>
        <dbReference type="ARBA" id="ARBA00023002"/>
    </source>
</evidence>
<evidence type="ECO:0000256" key="2">
    <source>
        <dbReference type="ARBA" id="ARBA00005916"/>
    </source>
</evidence>
<evidence type="ECO:0000256" key="13">
    <source>
        <dbReference type="RuleBase" id="RU000584"/>
    </source>
</evidence>
<dbReference type="AlphaFoldDB" id="A0A2N3PJR6"/>
<dbReference type="InterPro" id="IPR036343">
    <property type="entry name" value="GluRdtase_N_sf"/>
</dbReference>
<feature type="domain" description="Glutamyl-tRNA reductase N-terminal" evidence="16">
    <location>
        <begin position="7"/>
        <end position="158"/>
    </location>
</feature>
<dbReference type="GO" id="GO:0008883">
    <property type="term" value="F:glutamyl-tRNA reductase activity"/>
    <property type="evidence" value="ECO:0007669"/>
    <property type="project" value="UniProtKB-UniRule"/>
</dbReference>
<protein>
    <recommendedName>
        <fullName evidence="3 8">Glutamyl-tRNA reductase</fullName>
        <shortName evidence="8">GluTR</shortName>
        <ecNumber evidence="3 8">1.2.1.70</ecNumber>
    </recommendedName>
</protein>
<feature type="site" description="Important for activity" evidence="8 12">
    <location>
        <position position="101"/>
    </location>
</feature>
<dbReference type="PIRSF" id="PIRSF000445">
    <property type="entry name" value="4pyrrol_synth_GluRdtase"/>
    <property type="match status" value="1"/>
</dbReference>
<dbReference type="EC" id="1.2.1.70" evidence="3 8"/>
<dbReference type="SUPFAM" id="SSF69075">
    <property type="entry name" value="Glutamyl tRNA-reductase dimerization domain"/>
    <property type="match status" value="1"/>
</dbReference>
<dbReference type="PROSITE" id="PS00747">
    <property type="entry name" value="GLUTR"/>
    <property type="match status" value="1"/>
</dbReference>
<dbReference type="EMBL" id="MBPK01000022">
    <property type="protein sequence ID" value="PKT81427.1"/>
    <property type="molecule type" value="Genomic_DNA"/>
</dbReference>
<dbReference type="Pfam" id="PF00745">
    <property type="entry name" value="GlutR_dimer"/>
    <property type="match status" value="1"/>
</dbReference>
<comment type="caution">
    <text evidence="17">The sequence shown here is derived from an EMBL/GenBank/DDBJ whole genome shotgun (WGS) entry which is preliminary data.</text>
</comment>
<dbReference type="GO" id="GO:0019353">
    <property type="term" value="P:protoporphyrinogen IX biosynthetic process from glutamate"/>
    <property type="evidence" value="ECO:0007669"/>
    <property type="project" value="TreeGrafter"/>
</dbReference>
<evidence type="ECO:0000256" key="1">
    <source>
        <dbReference type="ARBA" id="ARBA00005059"/>
    </source>
</evidence>
<dbReference type="GO" id="GO:0050661">
    <property type="term" value="F:NADP binding"/>
    <property type="evidence" value="ECO:0007669"/>
    <property type="project" value="InterPro"/>
</dbReference>
<feature type="binding site" evidence="8 10">
    <location>
        <begin position="51"/>
        <end position="54"/>
    </location>
    <ligand>
        <name>substrate</name>
    </ligand>
</feature>
<proteinExistence type="inferred from homology"/>
<dbReference type="OrthoDB" id="110209at2"/>
<dbReference type="SUPFAM" id="SSF69742">
    <property type="entry name" value="Glutamyl tRNA-reductase catalytic, N-terminal domain"/>
    <property type="match status" value="1"/>
</dbReference>
<feature type="active site" description="Nucleophile" evidence="8 9">
    <location>
        <position position="52"/>
    </location>
</feature>
<dbReference type="UniPathway" id="UPA00251">
    <property type="reaction ID" value="UER00316"/>
</dbReference>
<dbReference type="GeneID" id="97290316"/>
<dbReference type="Gene3D" id="3.30.460.30">
    <property type="entry name" value="Glutamyl-tRNA reductase, N-terminal domain"/>
    <property type="match status" value="1"/>
</dbReference>
<comment type="miscellaneous">
    <text evidence="8">During catalysis, the active site Cys acts as a nucleophile attacking the alpha-carbonyl group of tRNA-bound glutamate with the formation of a thioester intermediate between enzyme and glutamate, and the concomitant release of tRNA(Glu). The thioester intermediate is finally reduced by direct hydride transfer from NADPH, to form the product GSA.</text>
</comment>
<evidence type="ECO:0000256" key="11">
    <source>
        <dbReference type="PIRSR" id="PIRSR000445-3"/>
    </source>
</evidence>
<evidence type="ECO:0000313" key="18">
    <source>
        <dbReference type="Proteomes" id="UP000233350"/>
    </source>
</evidence>
<sequence>MDYYILSYSHKNTDITTREKLSLDIKSQKTAEFLKDLVDNKFIAEAVILSTCNRIEFILNVQNATKAEGFLLDKLSVLSGIALESLKERADSYENVSAIHHLFSVASSLDSLVVGETQIAGQLKSAFKFSYEMGCCGLYLSRAIHFAFRCAASVRNSTSISQNSVSVASTAVAKAKEVLGNLSGKEALVIGAGEMSAICAKHLVSANCAVILINRDFQNAENVCKSILDGNPNVKIRVESFKDIGKYINAIPLLFSATGAPHTIITKDMVAKRDWNRYWFDLAMPRDIANDIIELQDNIKIFAVDDLEDIVRKNLALREEQARIAYGIVGRSTQEFFSWLQTLNVEPLIKTIRALAKDSALKELQKGIAKGYLPKDYEKNIEKTLHNAFNTFLHGLTMNLKSVSNTPKGDSVVESLRFLLDLESEDKMLESYKCEYAQDKALSQS</sequence>